<evidence type="ECO:0000313" key="7">
    <source>
        <dbReference type="Proteomes" id="UP000094291"/>
    </source>
</evidence>
<comment type="caution">
    <text evidence="6">The sequence shown here is derived from an EMBL/GenBank/DDBJ whole genome shotgun (WGS) entry which is preliminary data.</text>
</comment>
<dbReference type="Gene3D" id="3.40.50.1110">
    <property type="entry name" value="SGNH hydrolase"/>
    <property type="match status" value="1"/>
</dbReference>
<protein>
    <recommendedName>
        <fullName evidence="5">SGNH hydrolase-type esterase domain-containing protein</fullName>
    </recommendedName>
</protein>
<evidence type="ECO:0000256" key="1">
    <source>
        <dbReference type="ARBA" id="ARBA00008668"/>
    </source>
</evidence>
<sequence>MKTPLLMGKCLGVVMACGLSLSSGAQAAGSYQAVTLQGYATARDLRVPARVQVTDQYGQQVQTTTDGDGHYQVKLQGMRPPLLVEVSEHGAECERNDRPRGQCLGALWVGSSLPDTVTVNVNPMTDLMLSEVAEASGFLGPQQLLATTQFPLALSQAAWQSARMRFVHTFQQALSQLGLPEDLSPVTYAASWQPQMATLVDNLWSNRGYDTASGQTSATMLTDVYFEPLAVPNRQGVIEPLDWAQLQQRHQAMKTARQRIFIVGDSTASNYADQVYPRMGWGQVLQAQFVPGQVQVVNGAQSGRSSRAYWAQNWWRFMKTLLRPGDYLLVQMGHNDEKCNGAKAGRGVFDVAHLCTYPNSVDGQVQHPPGQPKMSFQDMLAHYVYEARELGVTPVLLTPITRVQNAEGDLAFPVGGTHVTHQHRDGGYAFVGDYPQTIKQTAERLGVPLLDVEQATIELVNQLGPEGWQDYWLAVDPEVYPYYEGRGGRLDDPDTTHLQARGAQAVAGLVADLLKQSPELSPLAAVLSETRSESETRPDGVSDPVSNN</sequence>
<name>A0A1E2V6X8_9GAMM</name>
<feature type="region of interest" description="Disordered" evidence="3">
    <location>
        <begin position="524"/>
        <end position="548"/>
    </location>
</feature>
<keyword evidence="2" id="KW-0378">Hydrolase</keyword>
<organism evidence="6 7">
    <name type="scientific">Terasakiispira papahanaumokuakeensis</name>
    <dbReference type="NCBI Taxonomy" id="197479"/>
    <lineage>
        <taxon>Bacteria</taxon>
        <taxon>Pseudomonadati</taxon>
        <taxon>Pseudomonadota</taxon>
        <taxon>Gammaproteobacteria</taxon>
        <taxon>Oceanospirillales</taxon>
        <taxon>Terasakiispira</taxon>
    </lineage>
</organism>
<feature type="chain" id="PRO_5009119616" description="SGNH hydrolase-type esterase domain-containing protein" evidence="4">
    <location>
        <begin position="28"/>
        <end position="548"/>
    </location>
</feature>
<keyword evidence="4" id="KW-0732">Signal</keyword>
<dbReference type="RefSeq" id="WP_068997132.1">
    <property type="nucleotide sequence ID" value="NZ_MDTQ01000001.1"/>
</dbReference>
<dbReference type="PANTHER" id="PTHR43695:SF1">
    <property type="entry name" value="RHAMNOGALACTURONAN ACETYLESTERASE"/>
    <property type="match status" value="1"/>
</dbReference>
<feature type="domain" description="SGNH hydrolase-type esterase" evidence="5">
    <location>
        <begin position="263"/>
        <end position="504"/>
    </location>
</feature>
<dbReference type="SUPFAM" id="SSF52266">
    <property type="entry name" value="SGNH hydrolase"/>
    <property type="match status" value="1"/>
</dbReference>
<dbReference type="Proteomes" id="UP000094291">
    <property type="component" value="Unassembled WGS sequence"/>
</dbReference>
<feature type="compositionally biased region" description="Basic and acidic residues" evidence="3">
    <location>
        <begin position="530"/>
        <end position="540"/>
    </location>
</feature>
<dbReference type="GO" id="GO:0016788">
    <property type="term" value="F:hydrolase activity, acting on ester bonds"/>
    <property type="evidence" value="ECO:0007669"/>
    <property type="project" value="UniProtKB-ARBA"/>
</dbReference>
<evidence type="ECO:0000256" key="2">
    <source>
        <dbReference type="ARBA" id="ARBA00022801"/>
    </source>
</evidence>
<reference evidence="6 7" key="1">
    <citation type="submission" date="2016-08" db="EMBL/GenBank/DDBJ databases">
        <authorList>
            <person name="Seilhamer J.J."/>
        </authorList>
    </citation>
    <scope>NUCLEOTIDE SEQUENCE [LARGE SCALE GENOMIC DNA]</scope>
    <source>
        <strain evidence="6 7">PH27A</strain>
    </source>
</reference>
<dbReference type="AlphaFoldDB" id="A0A1E2V6X8"/>
<keyword evidence="7" id="KW-1185">Reference proteome</keyword>
<dbReference type="InterPro" id="IPR037459">
    <property type="entry name" value="RhgT-like"/>
</dbReference>
<evidence type="ECO:0000313" key="6">
    <source>
        <dbReference type="EMBL" id="ODC02737.1"/>
    </source>
</evidence>
<dbReference type="CDD" id="cd01821">
    <property type="entry name" value="Rhamnogalacturan_acetylesterase_like"/>
    <property type="match status" value="1"/>
</dbReference>
<proteinExistence type="inferred from homology"/>
<dbReference type="InterPro" id="IPR036514">
    <property type="entry name" value="SGNH_hydro_sf"/>
</dbReference>
<dbReference type="InterPro" id="IPR013830">
    <property type="entry name" value="SGNH_hydro"/>
</dbReference>
<accession>A0A1E2V6X8</accession>
<dbReference type="OrthoDB" id="191551at2"/>
<feature type="signal peptide" evidence="4">
    <location>
        <begin position="1"/>
        <end position="27"/>
    </location>
</feature>
<gene>
    <name evidence="6" type="ORF">BFW38_03425</name>
</gene>
<dbReference type="STRING" id="197479.BFW38_03425"/>
<evidence type="ECO:0000259" key="5">
    <source>
        <dbReference type="Pfam" id="PF13472"/>
    </source>
</evidence>
<dbReference type="EMBL" id="MDTQ01000001">
    <property type="protein sequence ID" value="ODC02737.1"/>
    <property type="molecule type" value="Genomic_DNA"/>
</dbReference>
<evidence type="ECO:0000256" key="3">
    <source>
        <dbReference type="SAM" id="MobiDB-lite"/>
    </source>
</evidence>
<dbReference type="Pfam" id="PF13472">
    <property type="entry name" value="Lipase_GDSL_2"/>
    <property type="match status" value="1"/>
</dbReference>
<comment type="similarity">
    <text evidence="1">Belongs to the 'GDSL' lipolytic enzyme family.</text>
</comment>
<evidence type="ECO:0000256" key="4">
    <source>
        <dbReference type="SAM" id="SignalP"/>
    </source>
</evidence>
<dbReference type="PANTHER" id="PTHR43695">
    <property type="entry name" value="PUTATIVE (AFU_ORTHOLOGUE AFUA_2G17250)-RELATED"/>
    <property type="match status" value="1"/>
</dbReference>